<sequence length="569" mass="63792">MNRFLLKVLGLSGLLLGGCATVVDAQAPAVPEYVIRPALQPSHRADLMYQVLLAELAGKRDHLDVALTNYQQAATASNDPRIAERAAMLALIMKDNATALDLARRWQALDPGSEQAQQALALALLRNGREDEAMASLDAVRGAARAKDKQQGFATVASLLSQMDDKQAALRVMRRLRDRYPREAYAQYYYAMLAAAADEREQALISLKEALDRNPKLVSAHLLRTRILLDQGERDAALAGLAKAVAAIPRDRSLRMDYARLLVDAGQLDKARREFAILLNQNPKDTDSLYALGVLASETRQFDLAESYFLDLIKRNTRLADAYFELGRIEEQREDYGKANEWYARVTSDDRYLTAQMRMGVVLAKAGDTAAVSQHFDTLRRKDPKNSINLYLAEAEALREGERYQEAFDTLDRALALHTDDKDLLYARALVAEQLGRVDVLERDLRAILASDPKNGQALNALGYTLADRTDRYQEALGYIEQALVLLPEDAAVLDSMGWVQYRLGDNAKALQYLRQAYQRNPDAEIAAHLSEVLWVSGQREEAKKIWREALTKTPNSPHLRKLQERLGW</sequence>
<accession>A0ABX1TMS6</accession>
<reference evidence="5 6" key="1">
    <citation type="submission" date="2019-03" db="EMBL/GenBank/DDBJ databases">
        <title>Metabolic reconstructions from genomes of highly enriched 'Candidatus Accumulibacter' and 'Candidatus Competibacter' bioreactor populations.</title>
        <authorList>
            <person name="Annavajhala M.K."/>
            <person name="Welles L."/>
            <person name="Abbas B."/>
            <person name="Sorokin D."/>
            <person name="Park H."/>
            <person name="Van Loosdrecht M."/>
            <person name="Chandran K."/>
        </authorList>
    </citation>
    <scope>NUCLEOTIDE SEQUENCE [LARGE SCALE GENOMIC DNA]</scope>
    <source>
        <strain evidence="5 6">SBR_G</strain>
    </source>
</reference>
<evidence type="ECO:0000256" key="4">
    <source>
        <dbReference type="SAM" id="SignalP"/>
    </source>
</evidence>
<comment type="caution">
    <text evidence="5">The sequence shown here is derived from an EMBL/GenBank/DDBJ whole genome shotgun (WGS) entry which is preliminary data.</text>
</comment>
<dbReference type="Gene3D" id="1.25.40.10">
    <property type="entry name" value="Tetratricopeptide repeat domain"/>
    <property type="match status" value="3"/>
</dbReference>
<dbReference type="InterPro" id="IPR019734">
    <property type="entry name" value="TPR_rpt"/>
</dbReference>
<organism evidence="5 6">
    <name type="scientific">Candidatus Competibacter phosphatis</name>
    <dbReference type="NCBI Taxonomy" id="221280"/>
    <lineage>
        <taxon>Bacteria</taxon>
        <taxon>Pseudomonadati</taxon>
        <taxon>Pseudomonadota</taxon>
        <taxon>Gammaproteobacteria</taxon>
        <taxon>Candidatus Competibacteraceae</taxon>
        <taxon>Candidatus Competibacter</taxon>
    </lineage>
</organism>
<dbReference type="Pfam" id="PF13432">
    <property type="entry name" value="TPR_16"/>
    <property type="match status" value="3"/>
</dbReference>
<keyword evidence="4" id="KW-0732">Signal</keyword>
<evidence type="ECO:0000256" key="2">
    <source>
        <dbReference type="ARBA" id="ARBA00022803"/>
    </source>
</evidence>
<dbReference type="PROSITE" id="PS50005">
    <property type="entry name" value="TPR"/>
    <property type="match status" value="1"/>
</dbReference>
<feature type="signal peptide" evidence="4">
    <location>
        <begin position="1"/>
        <end position="25"/>
    </location>
</feature>
<evidence type="ECO:0000313" key="5">
    <source>
        <dbReference type="EMBL" id="NMQ20707.1"/>
    </source>
</evidence>
<keyword evidence="2 3" id="KW-0802">TPR repeat</keyword>
<dbReference type="EMBL" id="SPMZ01000059">
    <property type="protein sequence ID" value="NMQ20707.1"/>
    <property type="molecule type" value="Genomic_DNA"/>
</dbReference>
<dbReference type="PANTHER" id="PTHR45586">
    <property type="entry name" value="TPR REPEAT-CONTAINING PROTEIN PA4667"/>
    <property type="match status" value="1"/>
</dbReference>
<keyword evidence="1" id="KW-0677">Repeat</keyword>
<dbReference type="Pfam" id="PF14559">
    <property type="entry name" value="TPR_19"/>
    <property type="match status" value="2"/>
</dbReference>
<dbReference type="RefSeq" id="WP_169249976.1">
    <property type="nucleotide sequence ID" value="NZ_SPMZ01000059.1"/>
</dbReference>
<dbReference type="SUPFAM" id="SSF48452">
    <property type="entry name" value="TPR-like"/>
    <property type="match status" value="2"/>
</dbReference>
<protein>
    <submittedName>
        <fullName evidence="5">Tetratricopeptide repeat protein</fullName>
    </submittedName>
</protein>
<dbReference type="InterPro" id="IPR011990">
    <property type="entry name" value="TPR-like_helical_dom_sf"/>
</dbReference>
<evidence type="ECO:0000256" key="1">
    <source>
        <dbReference type="ARBA" id="ARBA00022737"/>
    </source>
</evidence>
<proteinExistence type="predicted"/>
<dbReference type="PANTHER" id="PTHR45586:SF1">
    <property type="entry name" value="LIPOPOLYSACCHARIDE ASSEMBLY PROTEIN B"/>
    <property type="match status" value="1"/>
</dbReference>
<evidence type="ECO:0000313" key="6">
    <source>
        <dbReference type="Proteomes" id="UP000760480"/>
    </source>
</evidence>
<name>A0ABX1TMS6_9GAMM</name>
<feature type="repeat" description="TPR" evidence="3">
    <location>
        <begin position="491"/>
        <end position="524"/>
    </location>
</feature>
<gene>
    <name evidence="5" type="ORF">E4P82_16815</name>
</gene>
<dbReference type="InterPro" id="IPR051012">
    <property type="entry name" value="CellSynth/LPSAsmb/PSIAsmb"/>
</dbReference>
<evidence type="ECO:0000256" key="3">
    <source>
        <dbReference type="PROSITE-ProRule" id="PRU00339"/>
    </source>
</evidence>
<dbReference type="SMART" id="SM00028">
    <property type="entry name" value="TPR"/>
    <property type="match status" value="7"/>
</dbReference>
<feature type="chain" id="PRO_5045106953" evidence="4">
    <location>
        <begin position="26"/>
        <end position="569"/>
    </location>
</feature>
<keyword evidence="6" id="KW-1185">Reference proteome</keyword>
<dbReference type="PROSITE" id="PS51257">
    <property type="entry name" value="PROKAR_LIPOPROTEIN"/>
    <property type="match status" value="1"/>
</dbReference>
<dbReference type="Proteomes" id="UP000760480">
    <property type="component" value="Unassembled WGS sequence"/>
</dbReference>